<organism evidence="4 5">
    <name type="scientific">Dendrobium chrysotoxum</name>
    <name type="common">Orchid</name>
    <dbReference type="NCBI Taxonomy" id="161865"/>
    <lineage>
        <taxon>Eukaryota</taxon>
        <taxon>Viridiplantae</taxon>
        <taxon>Streptophyta</taxon>
        <taxon>Embryophyta</taxon>
        <taxon>Tracheophyta</taxon>
        <taxon>Spermatophyta</taxon>
        <taxon>Magnoliopsida</taxon>
        <taxon>Liliopsida</taxon>
        <taxon>Asparagales</taxon>
        <taxon>Orchidaceae</taxon>
        <taxon>Epidendroideae</taxon>
        <taxon>Malaxideae</taxon>
        <taxon>Dendrobiinae</taxon>
        <taxon>Dendrobium</taxon>
    </lineage>
</organism>
<dbReference type="InterPro" id="IPR057649">
    <property type="entry name" value="PUB62-63_C"/>
</dbReference>
<accession>A0AAV7GJD1</accession>
<dbReference type="PANTHER" id="PTHR33644">
    <property type="entry name" value="U-BOX DOMAIN-CONTAINING PROTEIN 62-RELATED"/>
    <property type="match status" value="1"/>
</dbReference>
<reference evidence="4 5" key="1">
    <citation type="journal article" date="2021" name="Hortic Res">
        <title>Chromosome-scale assembly of the Dendrobium chrysotoxum genome enhances the understanding of orchid evolution.</title>
        <authorList>
            <person name="Zhang Y."/>
            <person name="Zhang G.Q."/>
            <person name="Zhang D."/>
            <person name="Liu X.D."/>
            <person name="Xu X.Y."/>
            <person name="Sun W.H."/>
            <person name="Yu X."/>
            <person name="Zhu X."/>
            <person name="Wang Z.W."/>
            <person name="Zhao X."/>
            <person name="Zhong W.Y."/>
            <person name="Chen H."/>
            <person name="Yin W.L."/>
            <person name="Huang T."/>
            <person name="Niu S.C."/>
            <person name="Liu Z.J."/>
        </authorList>
    </citation>
    <scope>NUCLEOTIDE SEQUENCE [LARGE SCALE GENOMIC DNA]</scope>
    <source>
        <strain evidence="4">Lindl</strain>
    </source>
</reference>
<dbReference type="EMBL" id="JAGFBR010000009">
    <property type="protein sequence ID" value="KAH0461909.1"/>
    <property type="molecule type" value="Genomic_DNA"/>
</dbReference>
<dbReference type="AlphaFoldDB" id="A0AAV7GJD1"/>
<evidence type="ECO:0000256" key="1">
    <source>
        <dbReference type="PROSITE-ProRule" id="PRU00982"/>
    </source>
</evidence>
<dbReference type="PROSITE" id="PS51649">
    <property type="entry name" value="NPH3"/>
    <property type="match status" value="1"/>
</dbReference>
<dbReference type="Gene3D" id="2.60.120.330">
    <property type="entry name" value="B-lactam Antibiotic, Isopenicillin N Synthase, Chain"/>
    <property type="match status" value="1"/>
</dbReference>
<comment type="similarity">
    <text evidence="1">Belongs to the NPH3 family.</text>
</comment>
<protein>
    <recommendedName>
        <fullName evidence="3">NPH3 domain-containing protein</fullName>
    </recommendedName>
</protein>
<sequence>MIYELSEKQMSNQMAISTPPPSSSSSPAAAVSVAGVRSPQSVLAQPHLPSSLSFNFLLPPTQPLASCPPPDHHPEPIVAVGRVRLIDILPYEGAPSSTYLRAVDALSRSLTRHNAVVIELGSEEEVVMRCALESVRMFFKARAQCGSGWGGGNWGKSGRGFYTYRAGRHWIVATSTLDVDQGFGCFGKTIYEARLSMTFSTSRQPYLRIYTSPAGNHTNDSIFWQPYQNESTDGNHTIGHHPARFTVHEQSPSATLVVPLTIGPHRRSELVPLLVQFARTASKASTILAKAGIRTNPAIPELSSAPGQLHPHEQSPGSRTHDSIKSPHISQIAPAPESAPSTRAHPKIVILLPIGKGSVSCSFLLKLLKTANILNASSTSKLDLARRAGVQLDKANVNDILIASFTDGDEILYDVDVVITIVEEFMLQGRSPTMSTLRKKTSSGERRRSRSAENVDFEVQENERRSSALEDGDLSPPCMSDAFRCLSRAARSSLSSIAKNLRLRSDGGSVFNHLLDDTPLPLNEVSSSVLVATYSHASLQNGKGSLGGKSSVSEVEKGLLTIIASDHPGIQVYPILLYVSRVCDPNGHWYLADKGSTPADLLLLTGKTLSHATAGLRIAASYRVASDYNSCGRASLTFRLMPQANAILDCSRIAAAGHVIPQGYQPISVSQFMDDLSAEEDIMCNPPDSACEVQNSLTTEPSFRSVLSDPLSGAFLEDAVVVSCGHSFGGHMLKKVMEMARCTLCNAEIDSGSLIPNLALRAAAAAVRSEDERRLFHNTNLRKRRKEGGEQMDPPKKPGKENGEMNVDGHTAKHLKGVQFPFAVNEKVLIKGNRRTPDKFVGREAVITSLCLNGWYLLKILDSGESVRLQYRSLQKLRNPQVDDGTQPLTVIQSNS</sequence>
<dbReference type="Gene3D" id="3.30.40.10">
    <property type="entry name" value="Zinc/RING finger domain, C3HC4 (zinc finger)"/>
    <property type="match status" value="1"/>
</dbReference>
<dbReference type="SUPFAM" id="SSF57850">
    <property type="entry name" value="RING/U-box"/>
    <property type="match status" value="1"/>
</dbReference>
<feature type="region of interest" description="Disordered" evidence="2">
    <location>
        <begin position="433"/>
        <end position="473"/>
    </location>
</feature>
<evidence type="ECO:0000259" key="3">
    <source>
        <dbReference type="PROSITE" id="PS51649"/>
    </source>
</evidence>
<dbReference type="PANTHER" id="PTHR33644:SF3">
    <property type="entry name" value="RING_U-BOX SUPERFAMILY PROTEIN"/>
    <property type="match status" value="1"/>
</dbReference>
<dbReference type="Pfam" id="PF03000">
    <property type="entry name" value="NPH3"/>
    <property type="match status" value="1"/>
</dbReference>
<dbReference type="Pfam" id="PF23112">
    <property type="entry name" value="PUB62-63_C"/>
    <property type="match status" value="1"/>
</dbReference>
<dbReference type="Proteomes" id="UP000775213">
    <property type="component" value="Unassembled WGS sequence"/>
</dbReference>
<feature type="compositionally biased region" description="Basic and acidic residues" evidence="2">
    <location>
        <begin position="442"/>
        <end position="453"/>
    </location>
</feature>
<dbReference type="InterPro" id="IPR013083">
    <property type="entry name" value="Znf_RING/FYVE/PHD"/>
</dbReference>
<dbReference type="InterPro" id="IPR027356">
    <property type="entry name" value="NPH3_dom"/>
</dbReference>
<proteinExistence type="inferred from homology"/>
<evidence type="ECO:0000313" key="4">
    <source>
        <dbReference type="EMBL" id="KAH0461909.1"/>
    </source>
</evidence>
<keyword evidence="5" id="KW-1185">Reference proteome</keyword>
<feature type="compositionally biased region" description="Basic and acidic residues" evidence="2">
    <location>
        <begin position="787"/>
        <end position="803"/>
    </location>
</feature>
<feature type="region of interest" description="Disordered" evidence="2">
    <location>
        <begin position="299"/>
        <end position="325"/>
    </location>
</feature>
<evidence type="ECO:0000313" key="5">
    <source>
        <dbReference type="Proteomes" id="UP000775213"/>
    </source>
</evidence>
<dbReference type="InterPro" id="IPR027443">
    <property type="entry name" value="IPNS-like_sf"/>
</dbReference>
<comment type="caution">
    <text evidence="4">The sequence shown here is derived from an EMBL/GenBank/DDBJ whole genome shotgun (WGS) entry which is preliminary data.</text>
</comment>
<feature type="region of interest" description="Disordered" evidence="2">
    <location>
        <begin position="776"/>
        <end position="804"/>
    </location>
</feature>
<gene>
    <name evidence="4" type="ORF">IEQ34_009484</name>
</gene>
<evidence type="ECO:0000256" key="2">
    <source>
        <dbReference type="SAM" id="MobiDB-lite"/>
    </source>
</evidence>
<name>A0AAV7GJD1_DENCH</name>
<feature type="region of interest" description="Disordered" evidence="2">
    <location>
        <begin position="1"/>
        <end position="30"/>
    </location>
</feature>
<feature type="domain" description="NPH3" evidence="3">
    <location>
        <begin position="282"/>
        <end position="535"/>
    </location>
</feature>